<reference evidence="1 2" key="1">
    <citation type="submission" date="2014-04" db="EMBL/GenBank/DDBJ databases">
        <title>Aquimarina sp. 22II-S11-z7 Genome Sequencing.</title>
        <authorList>
            <person name="Lai Q."/>
        </authorList>
    </citation>
    <scope>NUCLEOTIDE SEQUENCE [LARGE SCALE GENOMIC DNA]</scope>
    <source>
        <strain evidence="1 2">22II-S11-z7</strain>
    </source>
</reference>
<proteinExistence type="predicted"/>
<evidence type="ECO:0000313" key="1">
    <source>
        <dbReference type="EMBL" id="EZH75211.1"/>
    </source>
</evidence>
<sequence length="162" mass="19170">MIIRQGEYTNYNGYEIRFHEVRHEAPIPFTHFILLYENEKECPIDEFEKSIHGGFIKIIKKEMLKNAFGIVTKALYRGAVFETYHYFEDIKSVSLKTYDKEIGEKLPFVKLIDSSGIAYYSGEVKLSEIEKIWEIRTKSKYDVPMPSDIEEMKITWEQYTDS</sequence>
<comment type="caution">
    <text evidence="1">The sequence shown here is derived from an EMBL/GenBank/DDBJ whole genome shotgun (WGS) entry which is preliminary data.</text>
</comment>
<accession>A0A023BYS1</accession>
<gene>
    <name evidence="1" type="ORF">ATO12_00095</name>
</gene>
<dbReference type="STRING" id="1317122.ATO12_00095"/>
<dbReference type="Proteomes" id="UP000023541">
    <property type="component" value="Unassembled WGS sequence"/>
</dbReference>
<dbReference type="AlphaFoldDB" id="A0A023BYS1"/>
<keyword evidence="2" id="KW-1185">Reference proteome</keyword>
<dbReference type="eggNOG" id="ENOG502ZEGC">
    <property type="taxonomic scope" value="Bacteria"/>
</dbReference>
<organism evidence="1 2">
    <name type="scientific">Aquimarina atlantica</name>
    <dbReference type="NCBI Taxonomy" id="1317122"/>
    <lineage>
        <taxon>Bacteria</taxon>
        <taxon>Pseudomonadati</taxon>
        <taxon>Bacteroidota</taxon>
        <taxon>Flavobacteriia</taxon>
        <taxon>Flavobacteriales</taxon>
        <taxon>Flavobacteriaceae</taxon>
        <taxon>Aquimarina</taxon>
    </lineage>
</organism>
<dbReference type="EMBL" id="AQRA01000001">
    <property type="protein sequence ID" value="EZH75211.1"/>
    <property type="molecule type" value="Genomic_DNA"/>
</dbReference>
<evidence type="ECO:0000313" key="2">
    <source>
        <dbReference type="Proteomes" id="UP000023541"/>
    </source>
</evidence>
<dbReference type="RefSeq" id="WP_034237515.1">
    <property type="nucleotide sequence ID" value="NZ_AQRA01000001.1"/>
</dbReference>
<protein>
    <submittedName>
        <fullName evidence="1">Uncharacterized protein</fullName>
    </submittedName>
</protein>
<name>A0A023BYS1_9FLAO</name>
<dbReference type="OrthoDB" id="1447387at2"/>